<dbReference type="HOGENOM" id="CLU_086034_1_1_6"/>
<keyword evidence="10" id="KW-0175">Coiled coil</keyword>
<reference evidence="12 13" key="1">
    <citation type="submission" date="2009-10" db="EMBL/GenBank/DDBJ databases">
        <title>Complete sequence of Halothiobacillus neapolitanus c2.</title>
        <authorList>
            <consortium name="US DOE Joint Genome Institute"/>
            <person name="Lucas S."/>
            <person name="Copeland A."/>
            <person name="Lapidus A."/>
            <person name="Glavina del Rio T."/>
            <person name="Tice H."/>
            <person name="Bruce D."/>
            <person name="Goodwin L."/>
            <person name="Pitluck S."/>
            <person name="Davenport K."/>
            <person name="Brettin T."/>
            <person name="Detter J.C."/>
            <person name="Han C."/>
            <person name="Tapia R."/>
            <person name="Larimer F."/>
            <person name="Land M."/>
            <person name="Hauser L."/>
            <person name="Kyrpides N."/>
            <person name="Mikhailova N."/>
            <person name="Kerfeld C."/>
            <person name="Cannon G."/>
            <person name="Heinhort S."/>
        </authorList>
    </citation>
    <scope>NUCLEOTIDE SEQUENCE [LARGE SCALE GENOMIC DNA]</scope>
    <source>
        <strain evidence="13">ATCC 23641 / c2</strain>
    </source>
</reference>
<evidence type="ECO:0000256" key="1">
    <source>
        <dbReference type="ARBA" id="ARBA00004167"/>
    </source>
</evidence>
<dbReference type="NCBIfam" id="TIGR01410">
    <property type="entry name" value="tatB"/>
    <property type="match status" value="1"/>
</dbReference>
<name>D0KWI5_HALNC</name>
<dbReference type="InterPro" id="IPR003369">
    <property type="entry name" value="TatA/B/E"/>
</dbReference>
<keyword evidence="6 9" id="KW-1133">Transmembrane helix</keyword>
<organism evidence="12 13">
    <name type="scientific">Halothiobacillus neapolitanus (strain ATCC 23641 / DSM 15147 / CIP 104769 / NCIMB 8539 / c2)</name>
    <name type="common">Thiobacillus neapolitanus</name>
    <dbReference type="NCBI Taxonomy" id="555778"/>
    <lineage>
        <taxon>Bacteria</taxon>
        <taxon>Pseudomonadati</taxon>
        <taxon>Pseudomonadota</taxon>
        <taxon>Gammaproteobacteria</taxon>
        <taxon>Chromatiales</taxon>
        <taxon>Halothiobacillaceae</taxon>
        <taxon>Halothiobacillus</taxon>
    </lineage>
</organism>
<gene>
    <name evidence="9" type="primary">tatB</name>
    <name evidence="12" type="ordered locus">Hneap_0118</name>
</gene>
<dbReference type="HAMAP" id="MF_00237">
    <property type="entry name" value="TatB"/>
    <property type="match status" value="1"/>
</dbReference>
<evidence type="ECO:0000256" key="10">
    <source>
        <dbReference type="SAM" id="Coils"/>
    </source>
</evidence>
<dbReference type="PANTHER" id="PTHR33162">
    <property type="entry name" value="SEC-INDEPENDENT PROTEIN TRANSLOCASE PROTEIN TATA, CHLOROPLASTIC"/>
    <property type="match status" value="1"/>
</dbReference>
<dbReference type="STRING" id="555778.Hneap_0118"/>
<dbReference type="OrthoDB" id="9816005at2"/>
<evidence type="ECO:0000313" key="12">
    <source>
        <dbReference type="EMBL" id="ACX94982.1"/>
    </source>
</evidence>
<sequence>MFGFSIWEIFLILVIALLVVGPERLPGLARTIGTWVHKIKKFVANAKAELDSEFNFQDMKDILNSQESEIAKLRALVEETRQEVNESGRQVLGAVDDAEASFRAAAQSEQEVAGAPLKAIDDAAPAEQPVSAENKQAKTGKDADAATGKVKTSAPTSVPLSFDEEIRMLEESSGQAFKRPFAPAEPVDAPSNTADANKPSPDSDSKTS</sequence>
<dbReference type="RefSeq" id="WP_012823018.1">
    <property type="nucleotide sequence ID" value="NC_013422.1"/>
</dbReference>
<feature type="compositionally biased region" description="Polar residues" evidence="11">
    <location>
        <begin position="190"/>
        <end position="200"/>
    </location>
</feature>
<evidence type="ECO:0000256" key="9">
    <source>
        <dbReference type="HAMAP-Rule" id="MF_00237"/>
    </source>
</evidence>
<dbReference type="GO" id="GO:0008320">
    <property type="term" value="F:protein transmembrane transporter activity"/>
    <property type="evidence" value="ECO:0007669"/>
    <property type="project" value="UniProtKB-UniRule"/>
</dbReference>
<dbReference type="InterPro" id="IPR018448">
    <property type="entry name" value="TatB"/>
</dbReference>
<comment type="subcellular location">
    <subcellularLocation>
        <location evidence="9">Cell inner membrane</location>
        <topology evidence="9">Single-pass membrane protein</topology>
    </subcellularLocation>
    <subcellularLocation>
        <location evidence="1">Membrane</location>
        <topology evidence="1">Single-pass membrane protein</topology>
    </subcellularLocation>
</comment>
<keyword evidence="3 9" id="KW-1003">Cell membrane</keyword>
<evidence type="ECO:0000256" key="5">
    <source>
        <dbReference type="ARBA" id="ARBA00022927"/>
    </source>
</evidence>
<dbReference type="KEGG" id="hna:Hneap_0118"/>
<comment type="function">
    <text evidence="9">Part of the twin-arginine translocation (Tat) system that transports large folded proteins containing a characteristic twin-arginine motif in their signal peptide across membranes. Together with TatC, TatB is part of a receptor directly interacting with Tat signal peptides. TatB may form an oligomeric binding site that transiently accommodates folded Tat precursor proteins before their translocation.</text>
</comment>
<keyword evidence="2 9" id="KW-0813">Transport</keyword>
<dbReference type="Pfam" id="PF02416">
    <property type="entry name" value="TatA_B_E"/>
    <property type="match status" value="1"/>
</dbReference>
<evidence type="ECO:0000256" key="2">
    <source>
        <dbReference type="ARBA" id="ARBA00022448"/>
    </source>
</evidence>
<evidence type="ECO:0000313" key="13">
    <source>
        <dbReference type="Proteomes" id="UP000009102"/>
    </source>
</evidence>
<dbReference type="Gene3D" id="1.20.5.3310">
    <property type="match status" value="1"/>
</dbReference>
<comment type="similarity">
    <text evidence="9">Belongs to the TatB family.</text>
</comment>
<protein>
    <recommendedName>
        <fullName evidence="9">Sec-independent protein translocase protein TatB</fullName>
    </recommendedName>
</protein>
<keyword evidence="5 9" id="KW-0653">Protein transport</keyword>
<proteinExistence type="inferred from homology"/>
<evidence type="ECO:0000256" key="3">
    <source>
        <dbReference type="ARBA" id="ARBA00022475"/>
    </source>
</evidence>
<dbReference type="eggNOG" id="COG1826">
    <property type="taxonomic scope" value="Bacteria"/>
</dbReference>
<evidence type="ECO:0000256" key="7">
    <source>
        <dbReference type="ARBA" id="ARBA00023010"/>
    </source>
</evidence>
<dbReference type="GO" id="GO:0043953">
    <property type="term" value="P:protein transport by the Tat complex"/>
    <property type="evidence" value="ECO:0007669"/>
    <property type="project" value="UniProtKB-UniRule"/>
</dbReference>
<feature type="compositionally biased region" description="Basic and acidic residues" evidence="11">
    <location>
        <begin position="135"/>
        <end position="144"/>
    </location>
</feature>
<comment type="subunit">
    <text evidence="9">The Tat system comprises two distinct complexes: a TatABC complex, containing multiple copies of TatA, TatB and TatC subunits, and a separate TatA complex, containing only TatA subunits. Substrates initially bind to the TatABC complex, which probably triggers association of the separate TatA complex to form the active translocon.</text>
</comment>
<accession>D0KWI5</accession>
<keyword evidence="7 9" id="KW-0811">Translocation</keyword>
<evidence type="ECO:0000256" key="11">
    <source>
        <dbReference type="SAM" id="MobiDB-lite"/>
    </source>
</evidence>
<dbReference type="EMBL" id="CP001801">
    <property type="protein sequence ID" value="ACX94982.1"/>
    <property type="molecule type" value="Genomic_DNA"/>
</dbReference>
<feature type="region of interest" description="Disordered" evidence="11">
    <location>
        <begin position="123"/>
        <end position="208"/>
    </location>
</feature>
<evidence type="ECO:0000256" key="4">
    <source>
        <dbReference type="ARBA" id="ARBA00022692"/>
    </source>
</evidence>
<dbReference type="Proteomes" id="UP000009102">
    <property type="component" value="Chromosome"/>
</dbReference>
<dbReference type="PRINTS" id="PR01506">
    <property type="entry name" value="TATBPROTEIN"/>
</dbReference>
<evidence type="ECO:0000256" key="8">
    <source>
        <dbReference type="ARBA" id="ARBA00023136"/>
    </source>
</evidence>
<feature type="coiled-coil region" evidence="10">
    <location>
        <begin position="56"/>
        <end position="90"/>
    </location>
</feature>
<dbReference type="PANTHER" id="PTHR33162:SF1">
    <property type="entry name" value="SEC-INDEPENDENT PROTEIN TRANSLOCASE PROTEIN TATA, CHLOROPLASTIC"/>
    <property type="match status" value="1"/>
</dbReference>
<keyword evidence="4 9" id="KW-0812">Transmembrane</keyword>
<dbReference type="GO" id="GO:0033281">
    <property type="term" value="C:TAT protein transport complex"/>
    <property type="evidence" value="ECO:0007669"/>
    <property type="project" value="UniProtKB-UniRule"/>
</dbReference>
<keyword evidence="13" id="KW-1185">Reference proteome</keyword>
<dbReference type="AlphaFoldDB" id="D0KWI5"/>
<keyword evidence="8 9" id="KW-0472">Membrane</keyword>
<evidence type="ECO:0000256" key="6">
    <source>
        <dbReference type="ARBA" id="ARBA00022989"/>
    </source>
</evidence>
<keyword evidence="9" id="KW-0997">Cell inner membrane</keyword>